<keyword evidence="1" id="KW-0805">Transcription regulation</keyword>
<evidence type="ECO:0000313" key="8">
    <source>
        <dbReference type="Proteomes" id="UP000002038"/>
    </source>
</evidence>
<keyword evidence="5" id="KW-0472">Membrane</keyword>
<sequence length="439" mass="49161">MLRFTTALIGFRNALLHNLAVFYFIYSCFPIPEFLFGVYYFWLCSPFIFGVPPFTSNISGHGLRPQKDTEALFSIMEKKLPKRGAQKSCWGCASCKKRRVKCNNEQKPACATCRIRNLHCVYPSSETVVAEARNATPRERSLLQHAVLSSNSQDQTAPISSSYSVVWQALAWMTASRASSGISSPSPLTSSSIPTSNRFLELELLHRWSTRTWQAISPLPAAILFYYAATASYLLNSLFALSAIDLAKNGHDPSNKSTTLTRDRYRYKLTALEYANRDDVAFREVSALETLGISMALYVGSSHVGRSNLDWPSWSTCSLTRIVKHFLPPIPPELAIEGLLSLVKRVHVPVRLPEESLRGTTVRHAYKLASDQVKYTFMSVANNTPFKALFFTILAVGGRELTAAFQEREPLALFIMIFWAVLIHLSARSNVLWRVGNIG</sequence>
<keyword evidence="3" id="KW-0804">Transcription</keyword>
<dbReference type="OrthoDB" id="5295362at2759"/>
<evidence type="ECO:0000256" key="4">
    <source>
        <dbReference type="ARBA" id="ARBA00023242"/>
    </source>
</evidence>
<dbReference type="CDD" id="cd00067">
    <property type="entry name" value="GAL4"/>
    <property type="match status" value="1"/>
</dbReference>
<keyword evidence="2" id="KW-0238">DNA-binding</keyword>
<dbReference type="PANTHER" id="PTHR47657">
    <property type="entry name" value="STEROL REGULATORY ELEMENT-BINDING PROTEIN ECM22"/>
    <property type="match status" value="1"/>
</dbReference>
<protein>
    <recommendedName>
        <fullName evidence="6">Zn(2)-C6 fungal-type domain-containing protein</fullName>
    </recommendedName>
</protein>
<dbReference type="InterPro" id="IPR001138">
    <property type="entry name" value="Zn2Cys6_DnaBD"/>
</dbReference>
<feature type="transmembrane region" description="Helical" evidence="5">
    <location>
        <begin position="411"/>
        <end position="427"/>
    </location>
</feature>
<evidence type="ECO:0000256" key="2">
    <source>
        <dbReference type="ARBA" id="ARBA00023125"/>
    </source>
</evidence>
<dbReference type="STRING" id="559298.A0A179V3H1"/>
<keyword evidence="5" id="KW-1133">Transmembrane helix</keyword>
<organism evidence="7 8">
    <name type="scientific">Blastomyces gilchristii (strain SLH14081)</name>
    <name type="common">Blastomyces dermatitidis</name>
    <dbReference type="NCBI Taxonomy" id="559298"/>
    <lineage>
        <taxon>Eukaryota</taxon>
        <taxon>Fungi</taxon>
        <taxon>Dikarya</taxon>
        <taxon>Ascomycota</taxon>
        <taxon>Pezizomycotina</taxon>
        <taxon>Eurotiomycetes</taxon>
        <taxon>Eurotiomycetidae</taxon>
        <taxon>Onygenales</taxon>
        <taxon>Ajellomycetaceae</taxon>
        <taxon>Blastomyces</taxon>
    </lineage>
</organism>
<keyword evidence="4" id="KW-0539">Nucleus</keyword>
<accession>A0A179V3H1</accession>
<dbReference type="Gene3D" id="4.10.240.10">
    <property type="entry name" value="Zn(2)-C6 fungal-type DNA-binding domain"/>
    <property type="match status" value="1"/>
</dbReference>
<dbReference type="GO" id="GO:0003677">
    <property type="term" value="F:DNA binding"/>
    <property type="evidence" value="ECO:0007669"/>
    <property type="project" value="UniProtKB-KW"/>
</dbReference>
<keyword evidence="8" id="KW-1185">Reference proteome</keyword>
<dbReference type="SUPFAM" id="SSF57701">
    <property type="entry name" value="Zn2/Cys6 DNA-binding domain"/>
    <property type="match status" value="1"/>
</dbReference>
<dbReference type="InterPro" id="IPR052400">
    <property type="entry name" value="Zn2-C6_fungal_TF"/>
</dbReference>
<dbReference type="EMBL" id="GG657482">
    <property type="protein sequence ID" value="OAT13978.1"/>
    <property type="molecule type" value="Genomic_DNA"/>
</dbReference>
<name>A0A179V3H1_BLAGS</name>
<proteinExistence type="predicted"/>
<dbReference type="PROSITE" id="PS00463">
    <property type="entry name" value="ZN2_CY6_FUNGAL_1"/>
    <property type="match status" value="1"/>
</dbReference>
<dbReference type="KEGG" id="bgh:BDBG_17947"/>
<dbReference type="GeneID" id="8501172"/>
<keyword evidence="5" id="KW-0812">Transmembrane</keyword>
<evidence type="ECO:0000259" key="6">
    <source>
        <dbReference type="PROSITE" id="PS50048"/>
    </source>
</evidence>
<dbReference type="AlphaFoldDB" id="A0A179V3H1"/>
<dbReference type="PROSITE" id="PS51257">
    <property type="entry name" value="PROKAR_LIPOPROTEIN"/>
    <property type="match status" value="1"/>
</dbReference>
<reference evidence="8" key="1">
    <citation type="journal article" date="2015" name="PLoS Genet.">
        <title>The dynamic genome and transcriptome of the human fungal pathogen Blastomyces and close relative Emmonsia.</title>
        <authorList>
            <person name="Munoz J.F."/>
            <person name="Gauthier G.M."/>
            <person name="Desjardins C.A."/>
            <person name="Gallo J.E."/>
            <person name="Holder J."/>
            <person name="Sullivan T.D."/>
            <person name="Marty A.J."/>
            <person name="Carmen J.C."/>
            <person name="Chen Z."/>
            <person name="Ding L."/>
            <person name="Gujja S."/>
            <person name="Magrini V."/>
            <person name="Misas E."/>
            <person name="Mitreva M."/>
            <person name="Priest M."/>
            <person name="Saif S."/>
            <person name="Whiston E.A."/>
            <person name="Young S."/>
            <person name="Zeng Q."/>
            <person name="Goldman W.E."/>
            <person name="Mardis E.R."/>
            <person name="Taylor J.W."/>
            <person name="McEwen J.G."/>
            <person name="Clay O.K."/>
            <person name="Klein B.S."/>
            <person name="Cuomo C.A."/>
        </authorList>
    </citation>
    <scope>NUCLEOTIDE SEQUENCE [LARGE SCALE GENOMIC DNA]</scope>
    <source>
        <strain evidence="8">SLH14081</strain>
    </source>
</reference>
<dbReference type="GO" id="GO:0000981">
    <property type="term" value="F:DNA-binding transcription factor activity, RNA polymerase II-specific"/>
    <property type="evidence" value="ECO:0007669"/>
    <property type="project" value="InterPro"/>
</dbReference>
<evidence type="ECO:0000256" key="5">
    <source>
        <dbReference type="SAM" id="Phobius"/>
    </source>
</evidence>
<dbReference type="GO" id="GO:0008270">
    <property type="term" value="F:zinc ion binding"/>
    <property type="evidence" value="ECO:0007669"/>
    <property type="project" value="InterPro"/>
</dbReference>
<evidence type="ECO:0000256" key="1">
    <source>
        <dbReference type="ARBA" id="ARBA00023015"/>
    </source>
</evidence>
<feature type="domain" description="Zn(2)-C6 fungal-type" evidence="6">
    <location>
        <begin position="91"/>
        <end position="122"/>
    </location>
</feature>
<dbReference type="Pfam" id="PF00172">
    <property type="entry name" value="Zn_clus"/>
    <property type="match status" value="1"/>
</dbReference>
<dbReference type="PANTHER" id="PTHR47657:SF7">
    <property type="entry name" value="STEROL REGULATORY ELEMENT-BINDING PROTEIN ECM22"/>
    <property type="match status" value="1"/>
</dbReference>
<evidence type="ECO:0000313" key="7">
    <source>
        <dbReference type="EMBL" id="OAT13978.1"/>
    </source>
</evidence>
<dbReference type="Proteomes" id="UP000002038">
    <property type="component" value="Unassembled WGS sequence"/>
</dbReference>
<gene>
    <name evidence="7" type="ORF">BDBG_17947</name>
</gene>
<dbReference type="PROSITE" id="PS50048">
    <property type="entry name" value="ZN2_CY6_FUNGAL_2"/>
    <property type="match status" value="1"/>
</dbReference>
<evidence type="ECO:0000256" key="3">
    <source>
        <dbReference type="ARBA" id="ARBA00023163"/>
    </source>
</evidence>
<dbReference type="VEuPathDB" id="FungiDB:BDBG_17947"/>
<feature type="transmembrane region" description="Helical" evidence="5">
    <location>
        <begin position="21"/>
        <end position="42"/>
    </location>
</feature>
<dbReference type="RefSeq" id="XP_031581211.1">
    <property type="nucleotide sequence ID" value="XM_031725559.1"/>
</dbReference>
<dbReference type="InterPro" id="IPR036864">
    <property type="entry name" value="Zn2-C6_fun-type_DNA-bd_sf"/>
</dbReference>